<dbReference type="InterPro" id="IPR002401">
    <property type="entry name" value="Cyt_P450_E_grp-I"/>
</dbReference>
<dbReference type="GO" id="GO:0020037">
    <property type="term" value="F:heme binding"/>
    <property type="evidence" value="ECO:0007669"/>
    <property type="project" value="InterPro"/>
</dbReference>
<gene>
    <name evidence="15" type="ORF">LSAA_13237</name>
</gene>
<keyword evidence="13" id="KW-0472">Membrane</keyword>
<evidence type="ECO:0000313" key="16">
    <source>
        <dbReference type="Proteomes" id="UP000675881"/>
    </source>
</evidence>
<organism evidence="15 16">
    <name type="scientific">Lepeophtheirus salmonis</name>
    <name type="common">Salmon louse</name>
    <name type="synonym">Caligus salmonis</name>
    <dbReference type="NCBI Taxonomy" id="72036"/>
    <lineage>
        <taxon>Eukaryota</taxon>
        <taxon>Metazoa</taxon>
        <taxon>Ecdysozoa</taxon>
        <taxon>Arthropoda</taxon>
        <taxon>Crustacea</taxon>
        <taxon>Multicrustacea</taxon>
        <taxon>Hexanauplia</taxon>
        <taxon>Copepoda</taxon>
        <taxon>Siphonostomatoida</taxon>
        <taxon>Caligidae</taxon>
        <taxon>Lepeophtheirus</taxon>
    </lineage>
</organism>
<keyword evidence="6 14" id="KW-0349">Heme</keyword>
<evidence type="ECO:0000313" key="15">
    <source>
        <dbReference type="EMBL" id="CAF3004374.1"/>
    </source>
</evidence>
<dbReference type="PANTHER" id="PTHR24300:SF403">
    <property type="entry name" value="CYTOCHROME P450 306A1"/>
    <property type="match status" value="1"/>
</dbReference>
<keyword evidence="7 14" id="KW-0479">Metal-binding</keyword>
<dbReference type="PRINTS" id="PR00463">
    <property type="entry name" value="EP450I"/>
</dbReference>
<dbReference type="EMBL" id="HG994586">
    <property type="protein sequence ID" value="CAF3004374.1"/>
    <property type="molecule type" value="Genomic_DNA"/>
</dbReference>
<dbReference type="GO" id="GO:0006805">
    <property type="term" value="P:xenobiotic metabolic process"/>
    <property type="evidence" value="ECO:0007669"/>
    <property type="project" value="TreeGrafter"/>
</dbReference>
<proteinExistence type="inferred from homology"/>
<dbReference type="FunFam" id="1.10.630.10:FF:000238">
    <property type="entry name" value="Cytochrome P450 2A6"/>
    <property type="match status" value="1"/>
</dbReference>
<keyword evidence="10" id="KW-0560">Oxidoreductase</keyword>
<evidence type="ECO:0000256" key="9">
    <source>
        <dbReference type="ARBA" id="ARBA00022848"/>
    </source>
</evidence>
<dbReference type="InterPro" id="IPR017972">
    <property type="entry name" value="Cyt_P450_CS"/>
</dbReference>
<comment type="similarity">
    <text evidence="5">Belongs to the cytochrome P450 family.</text>
</comment>
<dbReference type="AlphaFoldDB" id="A0A7R8D2D1"/>
<dbReference type="GO" id="GO:0016712">
    <property type="term" value="F:oxidoreductase activity, acting on paired donors, with incorporation or reduction of molecular oxygen, reduced flavin or flavoprotein as one donor, and incorporation of one atom of oxygen"/>
    <property type="evidence" value="ECO:0007669"/>
    <property type="project" value="TreeGrafter"/>
</dbReference>
<name>A0A7R8D2D1_LEPSM</name>
<dbReference type="Proteomes" id="UP000675881">
    <property type="component" value="Chromosome 7"/>
</dbReference>
<dbReference type="InterPro" id="IPR036396">
    <property type="entry name" value="Cyt_P450_sf"/>
</dbReference>
<dbReference type="GO" id="GO:0008395">
    <property type="term" value="F:steroid hydroxylase activity"/>
    <property type="evidence" value="ECO:0007669"/>
    <property type="project" value="TreeGrafter"/>
</dbReference>
<dbReference type="PANTHER" id="PTHR24300">
    <property type="entry name" value="CYTOCHROME P450 508A4-RELATED"/>
    <property type="match status" value="1"/>
</dbReference>
<evidence type="ECO:0000256" key="6">
    <source>
        <dbReference type="ARBA" id="ARBA00022617"/>
    </source>
</evidence>
<evidence type="ECO:0000256" key="11">
    <source>
        <dbReference type="ARBA" id="ARBA00023004"/>
    </source>
</evidence>
<reference evidence="15" key="1">
    <citation type="submission" date="2021-02" db="EMBL/GenBank/DDBJ databases">
        <authorList>
            <person name="Bekaert M."/>
        </authorList>
    </citation>
    <scope>NUCLEOTIDE SEQUENCE</scope>
    <source>
        <strain evidence="15">IoA-00</strain>
    </source>
</reference>
<keyword evidence="11 14" id="KW-0408">Iron</keyword>
<comment type="cofactor">
    <cofactor evidence="1 14">
        <name>heme</name>
        <dbReference type="ChEBI" id="CHEBI:30413"/>
    </cofactor>
</comment>
<keyword evidence="8" id="KW-0256">Endoplasmic reticulum</keyword>
<keyword evidence="16" id="KW-1185">Reference proteome</keyword>
<dbReference type="PRINTS" id="PR00385">
    <property type="entry name" value="P450"/>
</dbReference>
<evidence type="ECO:0000256" key="5">
    <source>
        <dbReference type="ARBA" id="ARBA00010617"/>
    </source>
</evidence>
<protein>
    <submittedName>
        <fullName evidence="15">(salmon louse) hypothetical protein</fullName>
    </submittedName>
</protein>
<dbReference type="SUPFAM" id="SSF48264">
    <property type="entry name" value="Cytochrome P450"/>
    <property type="match status" value="2"/>
</dbReference>
<evidence type="ECO:0000256" key="8">
    <source>
        <dbReference type="ARBA" id="ARBA00022824"/>
    </source>
</evidence>
<dbReference type="Gene3D" id="1.10.630.10">
    <property type="entry name" value="Cytochrome P450"/>
    <property type="match status" value="2"/>
</dbReference>
<evidence type="ECO:0000256" key="14">
    <source>
        <dbReference type="PIRSR" id="PIRSR602401-1"/>
    </source>
</evidence>
<evidence type="ECO:0000256" key="10">
    <source>
        <dbReference type="ARBA" id="ARBA00023002"/>
    </source>
</evidence>
<dbReference type="InterPro" id="IPR050182">
    <property type="entry name" value="Cytochrome_P450_fam2"/>
</dbReference>
<dbReference type="GO" id="GO:0005506">
    <property type="term" value="F:iron ion binding"/>
    <property type="evidence" value="ECO:0007669"/>
    <property type="project" value="InterPro"/>
</dbReference>
<dbReference type="GO" id="GO:0005789">
    <property type="term" value="C:endoplasmic reticulum membrane"/>
    <property type="evidence" value="ECO:0007669"/>
    <property type="project" value="UniProtKB-SubCell"/>
</dbReference>
<sequence>MFVLHSHYTVLLQKWTLPPGPLSLPIVGSIPFLPSSGGNGVFHLSLAEKNMEKLYTVDVIWTNLIVINDFQLAKDLFNREDMSGRAFMFFSKYIKGYDGICYGVISNEGASWQTQRRFSLMKLKNLGFGRKSLESTVYEEVSYLFDIIEKEIEPTGDILVKELFNFPVINVIWQVIASMRCDYNNAQEREILKGISDILTTGVNFKSLLGDINHILPYSKAEIAIINFKKIVEKLIDDHEENLDENAPNDFIDIYLIEMRRAADSYFTKKQLAVICMDLFVAGSETSSITLTWMLMYMAIYEDIQEKCFNEIQNVLGSSNPREEDMPSLVYCMATLSEIQRLGNTAPASLTHKNLEDIVIEGYKFPKGTIFVANLRKFHLDPTVFENPQEFNPLLGSIPFLPSSGDNGIFHLSLAEKYGKLYTVDVIWTNLIVINDFQLAKRKKYGKLYTVDVIWTNLIVINDFQLAKDLFNREDMSGRAFMFFNKYIKGYDGICYGVISNEGASWQTQRRFSLMKLKNLGFGRKSLESTVYEEVSYLFDIIEKEIEPTGDILVKELFNFPVINVIWQVIASMRCDYNNAQEREILKGISDILTTGVDFKSLLGDINHILPYSKTEIAIINLKKIVEKLIDDHEENLDENAPNDFIDIYLIEMRRAADSYFTKKQLAVICMDLFVAGSETSSTTLTWMLMYMAIYEDIQEKCFNEIQNVLGSSNPREEDMPSLVYCMATLSEIQRLGNTAPASLTHKNLEDIVIEGYKFPKGTIFVANLRKFHLDPTVFENPQEFNPLRFYKKEVDAQLVPFGFGKRICMGISMAKKELYYFFIMVIQKYKIRPSSIHKYPDPNNFNFGTTSCPKPFYVNLLKR</sequence>
<dbReference type="OrthoDB" id="3934656at2759"/>
<dbReference type="InterPro" id="IPR001128">
    <property type="entry name" value="Cyt_P450"/>
</dbReference>
<comment type="function">
    <text evidence="2">May be involved in the metabolism of insect hormones and in the breakdown of synthetic insecticides.</text>
</comment>
<comment type="subcellular location">
    <subcellularLocation>
        <location evidence="4">Endoplasmic reticulum membrane</location>
        <topology evidence="4">Peripheral membrane protein</topology>
    </subcellularLocation>
    <subcellularLocation>
        <location evidence="3">Microsome membrane</location>
        <topology evidence="3">Peripheral membrane protein</topology>
    </subcellularLocation>
</comment>
<evidence type="ECO:0000256" key="4">
    <source>
        <dbReference type="ARBA" id="ARBA00004406"/>
    </source>
</evidence>
<evidence type="ECO:0000256" key="3">
    <source>
        <dbReference type="ARBA" id="ARBA00004174"/>
    </source>
</evidence>
<dbReference type="GO" id="GO:0006082">
    <property type="term" value="P:organic acid metabolic process"/>
    <property type="evidence" value="ECO:0007669"/>
    <property type="project" value="TreeGrafter"/>
</dbReference>
<accession>A0A7R8D2D1</accession>
<evidence type="ECO:0000256" key="2">
    <source>
        <dbReference type="ARBA" id="ARBA00003690"/>
    </source>
</evidence>
<keyword evidence="12" id="KW-0503">Monooxygenase</keyword>
<evidence type="ECO:0000256" key="1">
    <source>
        <dbReference type="ARBA" id="ARBA00001971"/>
    </source>
</evidence>
<evidence type="ECO:0000256" key="12">
    <source>
        <dbReference type="ARBA" id="ARBA00023033"/>
    </source>
</evidence>
<evidence type="ECO:0000256" key="7">
    <source>
        <dbReference type="ARBA" id="ARBA00022723"/>
    </source>
</evidence>
<dbReference type="PROSITE" id="PS00086">
    <property type="entry name" value="CYTOCHROME_P450"/>
    <property type="match status" value="1"/>
</dbReference>
<feature type="binding site" description="axial binding residue" evidence="14">
    <location>
        <position position="809"/>
    </location>
    <ligand>
        <name>heme</name>
        <dbReference type="ChEBI" id="CHEBI:30413"/>
    </ligand>
    <ligandPart>
        <name>Fe</name>
        <dbReference type="ChEBI" id="CHEBI:18248"/>
    </ligandPart>
</feature>
<keyword evidence="9" id="KW-0492">Microsome</keyword>
<evidence type="ECO:0000256" key="13">
    <source>
        <dbReference type="ARBA" id="ARBA00023136"/>
    </source>
</evidence>
<dbReference type="Pfam" id="PF00067">
    <property type="entry name" value="p450"/>
    <property type="match status" value="2"/>
</dbReference>